<comment type="caution">
    <text evidence="2">The sequence shown here is derived from an EMBL/GenBank/DDBJ whole genome shotgun (WGS) entry which is preliminary data.</text>
</comment>
<dbReference type="EMBL" id="JAYWIO010000004">
    <property type="protein sequence ID" value="KAK7268806.1"/>
    <property type="molecule type" value="Genomic_DNA"/>
</dbReference>
<name>A0AAN9F4P7_CROPI</name>
<keyword evidence="1" id="KW-0812">Transmembrane</keyword>
<keyword evidence="1" id="KW-1133">Transmembrane helix</keyword>
<keyword evidence="1" id="KW-0472">Membrane</keyword>
<keyword evidence="3" id="KW-1185">Reference proteome</keyword>
<evidence type="ECO:0008006" key="4">
    <source>
        <dbReference type="Google" id="ProtNLM"/>
    </source>
</evidence>
<dbReference type="AlphaFoldDB" id="A0AAN9F4P7"/>
<feature type="transmembrane region" description="Helical" evidence="1">
    <location>
        <begin position="75"/>
        <end position="93"/>
    </location>
</feature>
<accession>A0AAN9F4P7</accession>
<proteinExistence type="predicted"/>
<sequence length="155" mass="17496">MLVMLQAKRNHYTQWRSLAKKLGGATKSLKLIHKILPFNKIKMLSLVILAIVLVLDNLNRGLKQLNNCTWAITQQLILFLSSVVFIVSLSLSLKHNSTKLFLASSLSLSLSLSLSHIRSLPPQKNEDRFSSLHQNNPTHKDRFCMCLEFAKGSKA</sequence>
<dbReference type="Proteomes" id="UP001372338">
    <property type="component" value="Unassembled WGS sequence"/>
</dbReference>
<feature type="transmembrane region" description="Helical" evidence="1">
    <location>
        <begin position="37"/>
        <end position="55"/>
    </location>
</feature>
<protein>
    <recommendedName>
        <fullName evidence="4">Transmembrane protein</fullName>
    </recommendedName>
</protein>
<reference evidence="2 3" key="1">
    <citation type="submission" date="2024-01" db="EMBL/GenBank/DDBJ databases">
        <title>The genomes of 5 underutilized Papilionoideae crops provide insights into root nodulation and disease resistanc.</title>
        <authorList>
            <person name="Yuan L."/>
        </authorList>
    </citation>
    <scope>NUCLEOTIDE SEQUENCE [LARGE SCALE GENOMIC DNA]</scope>
    <source>
        <strain evidence="2">ZHUSHIDOU_FW_LH</strain>
        <tissue evidence="2">Leaf</tissue>
    </source>
</reference>
<evidence type="ECO:0000313" key="2">
    <source>
        <dbReference type="EMBL" id="KAK7268806.1"/>
    </source>
</evidence>
<organism evidence="2 3">
    <name type="scientific">Crotalaria pallida</name>
    <name type="common">Smooth rattlebox</name>
    <name type="synonym">Crotalaria striata</name>
    <dbReference type="NCBI Taxonomy" id="3830"/>
    <lineage>
        <taxon>Eukaryota</taxon>
        <taxon>Viridiplantae</taxon>
        <taxon>Streptophyta</taxon>
        <taxon>Embryophyta</taxon>
        <taxon>Tracheophyta</taxon>
        <taxon>Spermatophyta</taxon>
        <taxon>Magnoliopsida</taxon>
        <taxon>eudicotyledons</taxon>
        <taxon>Gunneridae</taxon>
        <taxon>Pentapetalae</taxon>
        <taxon>rosids</taxon>
        <taxon>fabids</taxon>
        <taxon>Fabales</taxon>
        <taxon>Fabaceae</taxon>
        <taxon>Papilionoideae</taxon>
        <taxon>50 kb inversion clade</taxon>
        <taxon>genistoids sensu lato</taxon>
        <taxon>core genistoids</taxon>
        <taxon>Crotalarieae</taxon>
        <taxon>Crotalaria</taxon>
    </lineage>
</organism>
<evidence type="ECO:0000313" key="3">
    <source>
        <dbReference type="Proteomes" id="UP001372338"/>
    </source>
</evidence>
<gene>
    <name evidence="2" type="ORF">RIF29_21515</name>
</gene>
<evidence type="ECO:0000256" key="1">
    <source>
        <dbReference type="SAM" id="Phobius"/>
    </source>
</evidence>